<dbReference type="SUPFAM" id="SSF48452">
    <property type="entry name" value="TPR-like"/>
    <property type="match status" value="1"/>
</dbReference>
<keyword evidence="4" id="KW-1185">Reference proteome</keyword>
<dbReference type="NCBIfam" id="TIGR02795">
    <property type="entry name" value="tol_pal_ybgF"/>
    <property type="match status" value="1"/>
</dbReference>
<keyword evidence="1" id="KW-0175">Coiled coil</keyword>
<dbReference type="RefSeq" id="WP_220662326.1">
    <property type="nucleotide sequence ID" value="NZ_CP069370.1"/>
</dbReference>
<dbReference type="InterPro" id="IPR011990">
    <property type="entry name" value="TPR-like_helical_dom_sf"/>
</dbReference>
<dbReference type="GO" id="GO:0043093">
    <property type="term" value="P:FtsZ-dependent cytokinesis"/>
    <property type="evidence" value="ECO:0007669"/>
    <property type="project" value="UniProtKB-UniRule"/>
</dbReference>
<evidence type="ECO:0000256" key="1">
    <source>
        <dbReference type="HAMAP-Rule" id="MF_02066"/>
    </source>
</evidence>
<dbReference type="GO" id="GO:0030288">
    <property type="term" value="C:outer membrane-bounded periplasmic space"/>
    <property type="evidence" value="ECO:0007669"/>
    <property type="project" value="UniProtKB-UniRule"/>
</dbReference>
<keyword evidence="1" id="KW-0131">Cell cycle</keyword>
<protein>
    <recommendedName>
        <fullName evidence="1">Cell division coordinator CpoB</fullName>
    </recommendedName>
</protein>
<dbReference type="InterPro" id="IPR019734">
    <property type="entry name" value="TPR_rpt"/>
</dbReference>
<evidence type="ECO:0000313" key="4">
    <source>
        <dbReference type="Proteomes" id="UP000826300"/>
    </source>
</evidence>
<dbReference type="Pfam" id="PF13432">
    <property type="entry name" value="TPR_16"/>
    <property type="match status" value="1"/>
</dbReference>
<dbReference type="Gene3D" id="1.25.40.10">
    <property type="entry name" value="Tetratricopeptide repeat domain"/>
    <property type="match status" value="1"/>
</dbReference>
<name>A0A8G0ZWR6_9RHOB</name>
<gene>
    <name evidence="3" type="primary">ybgF</name>
    <name evidence="1" type="synonym">cpoB</name>
    <name evidence="3" type="ORF">JO391_00810</name>
</gene>
<feature type="coiled-coil region" evidence="1">
    <location>
        <begin position="29"/>
        <end position="96"/>
    </location>
</feature>
<dbReference type="Proteomes" id="UP000826300">
    <property type="component" value="Chromosome"/>
</dbReference>
<keyword evidence="1" id="KW-0132">Cell division</keyword>
<keyword evidence="1" id="KW-0574">Periplasm</keyword>
<feature type="region of interest" description="Disordered" evidence="2">
    <location>
        <begin position="126"/>
        <end position="150"/>
    </location>
</feature>
<proteinExistence type="inferred from homology"/>
<feature type="signal peptide" evidence="1">
    <location>
        <begin position="1"/>
        <end position="22"/>
    </location>
</feature>
<dbReference type="KEGG" id="nsm:JO391_00810"/>
<comment type="subcellular location">
    <subcellularLocation>
        <location evidence="1">Periplasm</location>
    </subcellularLocation>
</comment>
<sequence length="281" mass="28434" precursor="true">MRAAFAPALALVLALTAVPSLAQDNSQTLADIKAELGQLSAQFDTLKSELISTGAATSGAAGGDALQRLDAIEAALARLTAQTEAVEQKVNRVVSEGSNRLGDLEFRVCELEEGCDVTKIGQAPLGGETTAPIAPAPAPAPSDTGSDAGGAELAVNEKADFDRAKEVLGQGDFRTAAELFATFAQSYPGSPLMAEAQVLRGDALTSLGETSKAARAYLEAFSGQPDGPQAAGALLKLGRSLGALGQTPEACMTLAEVGNRFPGSAQAGEAVAAAQGFGCQN</sequence>
<dbReference type="AlphaFoldDB" id="A0A8G0ZWR6"/>
<reference evidence="3" key="1">
    <citation type="submission" date="2021-02" db="EMBL/GenBank/DDBJ databases">
        <title>Rhodobacter shimadae sp. nov., an aerobic anoxygenic phototrophic bacterium isolated from a hot spring.</title>
        <authorList>
            <person name="Muramatsu S."/>
            <person name="Haruta S."/>
            <person name="Hirose S."/>
            <person name="Hanada S."/>
        </authorList>
    </citation>
    <scope>NUCLEOTIDE SEQUENCE</scope>
    <source>
        <strain evidence="3">N10</strain>
    </source>
</reference>
<evidence type="ECO:0000313" key="3">
    <source>
        <dbReference type="EMBL" id="QYZ70110.1"/>
    </source>
</evidence>
<dbReference type="InterPro" id="IPR034706">
    <property type="entry name" value="CpoB"/>
</dbReference>
<comment type="similarity">
    <text evidence="1">Belongs to the CpoB family.</text>
</comment>
<dbReference type="InterPro" id="IPR014162">
    <property type="entry name" value="CpoB_C"/>
</dbReference>
<evidence type="ECO:0000256" key="2">
    <source>
        <dbReference type="SAM" id="MobiDB-lite"/>
    </source>
</evidence>
<feature type="chain" id="PRO_5035021828" description="Cell division coordinator CpoB" evidence="1">
    <location>
        <begin position="23"/>
        <end position="281"/>
    </location>
</feature>
<dbReference type="Pfam" id="PF13174">
    <property type="entry name" value="TPR_6"/>
    <property type="match status" value="1"/>
</dbReference>
<organism evidence="3 4">
    <name type="scientific">Neotabrizicola shimadae</name>
    <dbReference type="NCBI Taxonomy" id="2807096"/>
    <lineage>
        <taxon>Bacteria</taxon>
        <taxon>Pseudomonadati</taxon>
        <taxon>Pseudomonadota</taxon>
        <taxon>Alphaproteobacteria</taxon>
        <taxon>Rhodobacterales</taxon>
        <taxon>Paracoccaceae</taxon>
        <taxon>Neotabrizicola</taxon>
    </lineage>
</organism>
<keyword evidence="1" id="KW-0732">Signal</keyword>
<dbReference type="EMBL" id="CP069370">
    <property type="protein sequence ID" value="QYZ70110.1"/>
    <property type="molecule type" value="Genomic_DNA"/>
</dbReference>
<comment type="function">
    <text evidence="1">Mediates coordination of peptidoglycan synthesis and outer membrane constriction during cell division.</text>
</comment>
<accession>A0A8G0ZWR6</accession>
<dbReference type="HAMAP" id="MF_02066">
    <property type="entry name" value="CpoB"/>
    <property type="match status" value="1"/>
</dbReference>